<comment type="caution">
    <text evidence="1">The sequence shown here is derived from an EMBL/GenBank/DDBJ whole genome shotgun (WGS) entry which is preliminary data.</text>
</comment>
<sequence length="81" mass="9072">MIQVMEGTCSGMSRLDEGADKAGSASYAMGMGDNCVRKDLWVKVNRFCDYFWTRFGVLKLLVRGQVGELKKDEMKLESGLI</sequence>
<proteinExistence type="predicted"/>
<organism evidence="1 2">
    <name type="scientific">Trichonephila inaurata madagascariensis</name>
    <dbReference type="NCBI Taxonomy" id="2747483"/>
    <lineage>
        <taxon>Eukaryota</taxon>
        <taxon>Metazoa</taxon>
        <taxon>Ecdysozoa</taxon>
        <taxon>Arthropoda</taxon>
        <taxon>Chelicerata</taxon>
        <taxon>Arachnida</taxon>
        <taxon>Araneae</taxon>
        <taxon>Araneomorphae</taxon>
        <taxon>Entelegynae</taxon>
        <taxon>Araneoidea</taxon>
        <taxon>Nephilidae</taxon>
        <taxon>Trichonephila</taxon>
        <taxon>Trichonephila inaurata</taxon>
    </lineage>
</organism>
<accession>A0A8X6WQR3</accession>
<keyword evidence="2" id="KW-1185">Reference proteome</keyword>
<evidence type="ECO:0000313" key="1">
    <source>
        <dbReference type="EMBL" id="GFY39697.1"/>
    </source>
</evidence>
<dbReference type="EMBL" id="BMAV01001500">
    <property type="protein sequence ID" value="GFY39697.1"/>
    <property type="molecule type" value="Genomic_DNA"/>
</dbReference>
<gene>
    <name evidence="1" type="ORF">TNIN_143431</name>
</gene>
<dbReference type="Proteomes" id="UP000886998">
    <property type="component" value="Unassembled WGS sequence"/>
</dbReference>
<evidence type="ECO:0000313" key="2">
    <source>
        <dbReference type="Proteomes" id="UP000886998"/>
    </source>
</evidence>
<dbReference type="AlphaFoldDB" id="A0A8X6WQR3"/>
<name>A0A8X6WQR3_9ARAC</name>
<protein>
    <submittedName>
        <fullName evidence="1">Uncharacterized protein</fullName>
    </submittedName>
</protein>
<reference evidence="1" key="1">
    <citation type="submission" date="2020-08" db="EMBL/GenBank/DDBJ databases">
        <title>Multicomponent nature underlies the extraordinary mechanical properties of spider dragline silk.</title>
        <authorList>
            <person name="Kono N."/>
            <person name="Nakamura H."/>
            <person name="Mori M."/>
            <person name="Yoshida Y."/>
            <person name="Ohtoshi R."/>
            <person name="Malay A.D."/>
            <person name="Moran D.A.P."/>
            <person name="Tomita M."/>
            <person name="Numata K."/>
            <person name="Arakawa K."/>
        </authorList>
    </citation>
    <scope>NUCLEOTIDE SEQUENCE</scope>
</reference>